<protein>
    <recommendedName>
        <fullName evidence="5">Glycosyltransferase</fullName>
    </recommendedName>
</protein>
<evidence type="ECO:0000259" key="1">
    <source>
        <dbReference type="Pfam" id="PF00534"/>
    </source>
</evidence>
<dbReference type="EMBL" id="BMKF01000001">
    <property type="protein sequence ID" value="GGB57420.1"/>
    <property type="molecule type" value="Genomic_DNA"/>
</dbReference>
<dbReference type="Pfam" id="PF13579">
    <property type="entry name" value="Glyco_trans_4_4"/>
    <property type="match status" value="1"/>
</dbReference>
<keyword evidence="4" id="KW-1185">Reference proteome</keyword>
<dbReference type="Gene3D" id="3.40.50.2000">
    <property type="entry name" value="Glycogen Phosphorylase B"/>
    <property type="match status" value="2"/>
</dbReference>
<organism evidence="3 4">
    <name type="scientific">Henriciella pelagia</name>
    <dbReference type="NCBI Taxonomy" id="1977912"/>
    <lineage>
        <taxon>Bacteria</taxon>
        <taxon>Pseudomonadati</taxon>
        <taxon>Pseudomonadota</taxon>
        <taxon>Alphaproteobacteria</taxon>
        <taxon>Hyphomonadales</taxon>
        <taxon>Hyphomonadaceae</taxon>
        <taxon>Henriciella</taxon>
    </lineage>
</organism>
<dbReference type="RefSeq" id="WP_084393991.1">
    <property type="nucleotide sequence ID" value="NZ_BMKF01000001.1"/>
</dbReference>
<dbReference type="InterPro" id="IPR028098">
    <property type="entry name" value="Glyco_trans_4-like_N"/>
</dbReference>
<dbReference type="Pfam" id="PF00534">
    <property type="entry name" value="Glycos_transf_1"/>
    <property type="match status" value="1"/>
</dbReference>
<dbReference type="CDD" id="cd03801">
    <property type="entry name" value="GT4_PimA-like"/>
    <property type="match status" value="1"/>
</dbReference>
<reference evidence="4" key="1">
    <citation type="journal article" date="2019" name="Int. J. Syst. Evol. Microbiol.">
        <title>The Global Catalogue of Microorganisms (GCM) 10K type strain sequencing project: providing services to taxonomists for standard genome sequencing and annotation.</title>
        <authorList>
            <consortium name="The Broad Institute Genomics Platform"/>
            <consortium name="The Broad Institute Genome Sequencing Center for Infectious Disease"/>
            <person name="Wu L."/>
            <person name="Ma J."/>
        </authorList>
    </citation>
    <scope>NUCLEOTIDE SEQUENCE [LARGE SCALE GENOMIC DNA]</scope>
    <source>
        <strain evidence="4">CGMCC 1.15928</strain>
    </source>
</reference>
<dbReference type="PANTHER" id="PTHR12526:SF584">
    <property type="entry name" value="GLYCOSYLTRANSFERASE"/>
    <property type="match status" value="1"/>
</dbReference>
<evidence type="ECO:0000313" key="4">
    <source>
        <dbReference type="Proteomes" id="UP000628854"/>
    </source>
</evidence>
<dbReference type="PANTHER" id="PTHR12526">
    <property type="entry name" value="GLYCOSYLTRANSFERASE"/>
    <property type="match status" value="1"/>
</dbReference>
<dbReference type="Proteomes" id="UP000628854">
    <property type="component" value="Unassembled WGS sequence"/>
</dbReference>
<name>A0ABQ1J127_9PROT</name>
<proteinExistence type="predicted"/>
<dbReference type="InterPro" id="IPR001296">
    <property type="entry name" value="Glyco_trans_1"/>
</dbReference>
<evidence type="ECO:0000313" key="3">
    <source>
        <dbReference type="EMBL" id="GGB57420.1"/>
    </source>
</evidence>
<sequence>MTQEHSPVQSAPADGPDVSPALEVALLTWEYPPIPTAKGRVACETAHALAAHGVNVRVFTMDRDDVVRTDHDRIEVIGCAGRITGLRRLMKTIPGLEHIAAAAAFRECVQDEHERRPFDLIEATNCGAPAAMLMDCGLPVVIRNTAPHALDAADDDSFGSRLSRFVARGLEARCANTAAAVISNTRTHARFIKDWYGFQPGNIHMVTPVSVDPQIVRTGASLPYPPLHARLRLAYIGDGAPRKGLDELLIAFDIVVHSAQAKDDPLPELHVIGLAPHDMEARMDRLSLSQIAREQILDFGRLTDDSMSHVLARCHGIIAPSRYQSTGSVYREAAAFGRPLIACAEDPTAVEFVEKYGCGRLAQECTPGSLSRTIMSTFANRADLVQMRHRGLDAAKTWNRDEFGARTLQVYRRAMNLAPISLPAFQDARARLAQPHS</sequence>
<accession>A0ABQ1J127</accession>
<feature type="domain" description="Glycosyltransferase subfamily 4-like N-terminal" evidence="2">
    <location>
        <begin position="39"/>
        <end position="206"/>
    </location>
</feature>
<dbReference type="SUPFAM" id="SSF53756">
    <property type="entry name" value="UDP-Glycosyltransferase/glycogen phosphorylase"/>
    <property type="match status" value="1"/>
</dbReference>
<evidence type="ECO:0008006" key="5">
    <source>
        <dbReference type="Google" id="ProtNLM"/>
    </source>
</evidence>
<evidence type="ECO:0000259" key="2">
    <source>
        <dbReference type="Pfam" id="PF13579"/>
    </source>
</evidence>
<comment type="caution">
    <text evidence="3">The sequence shown here is derived from an EMBL/GenBank/DDBJ whole genome shotgun (WGS) entry which is preliminary data.</text>
</comment>
<feature type="domain" description="Glycosyl transferase family 1" evidence="1">
    <location>
        <begin position="233"/>
        <end position="388"/>
    </location>
</feature>
<gene>
    <name evidence="3" type="ORF">GCM10011503_02240</name>
</gene>